<sequence length="339" mass="38582">MADAETPSRIPADDKRRTGAIEDIPDYEYICVPRALFDFTAENAILYESLEEVEVWDKYSAAADAPETKELLFLPADEHPEYKWVVMAKAAVLQVKYERRTTYCNPDSFDMYAYKDFHGYGIHELVENLLVDFDAAFLKKNNKGLEEMWVIMAAMGWWFCEGEVMNGIILDITEQISDTMNLIGAAFLESLNAIDLLGELKPNSKFRDLGLIMSLFLHWPDDLNKSYGFEGKYLAWRKFVVAYMKKAGLSADTGIFGTDKLIAKNDQNAEIGEPQPNRWAFASKLKTYKSRNGKMGGRKYDITQWTSEERAECAFDEEDILAHVPKEMLKNDGLVMGSG</sequence>
<proteinExistence type="predicted"/>
<keyword evidence="2" id="KW-1185">Reference proteome</keyword>
<organism evidence="1 2">
    <name type="scientific">Melanomma pulvis-pyrius CBS 109.77</name>
    <dbReference type="NCBI Taxonomy" id="1314802"/>
    <lineage>
        <taxon>Eukaryota</taxon>
        <taxon>Fungi</taxon>
        <taxon>Dikarya</taxon>
        <taxon>Ascomycota</taxon>
        <taxon>Pezizomycotina</taxon>
        <taxon>Dothideomycetes</taxon>
        <taxon>Pleosporomycetidae</taxon>
        <taxon>Pleosporales</taxon>
        <taxon>Melanommataceae</taxon>
        <taxon>Melanomma</taxon>
    </lineage>
</organism>
<accession>A0A6A6XGY8</accession>
<evidence type="ECO:0000313" key="1">
    <source>
        <dbReference type="EMBL" id="KAF2795672.1"/>
    </source>
</evidence>
<name>A0A6A6XGY8_9PLEO</name>
<dbReference type="OrthoDB" id="10037289at2759"/>
<gene>
    <name evidence="1" type="ORF">K505DRAFT_335813</name>
</gene>
<dbReference type="EMBL" id="MU001851">
    <property type="protein sequence ID" value="KAF2795672.1"/>
    <property type="molecule type" value="Genomic_DNA"/>
</dbReference>
<evidence type="ECO:0000313" key="2">
    <source>
        <dbReference type="Proteomes" id="UP000799757"/>
    </source>
</evidence>
<dbReference type="Proteomes" id="UP000799757">
    <property type="component" value="Unassembled WGS sequence"/>
</dbReference>
<protein>
    <submittedName>
        <fullName evidence="1">Uncharacterized protein</fullName>
    </submittedName>
</protein>
<dbReference type="AlphaFoldDB" id="A0A6A6XGY8"/>
<reference evidence="1" key="1">
    <citation type="journal article" date="2020" name="Stud. Mycol.">
        <title>101 Dothideomycetes genomes: a test case for predicting lifestyles and emergence of pathogens.</title>
        <authorList>
            <person name="Haridas S."/>
            <person name="Albert R."/>
            <person name="Binder M."/>
            <person name="Bloem J."/>
            <person name="Labutti K."/>
            <person name="Salamov A."/>
            <person name="Andreopoulos B."/>
            <person name="Baker S."/>
            <person name="Barry K."/>
            <person name="Bills G."/>
            <person name="Bluhm B."/>
            <person name="Cannon C."/>
            <person name="Castanera R."/>
            <person name="Culley D."/>
            <person name="Daum C."/>
            <person name="Ezra D."/>
            <person name="Gonzalez J."/>
            <person name="Henrissat B."/>
            <person name="Kuo A."/>
            <person name="Liang C."/>
            <person name="Lipzen A."/>
            <person name="Lutzoni F."/>
            <person name="Magnuson J."/>
            <person name="Mondo S."/>
            <person name="Nolan M."/>
            <person name="Ohm R."/>
            <person name="Pangilinan J."/>
            <person name="Park H.-J."/>
            <person name="Ramirez L."/>
            <person name="Alfaro M."/>
            <person name="Sun H."/>
            <person name="Tritt A."/>
            <person name="Yoshinaga Y."/>
            <person name="Zwiers L.-H."/>
            <person name="Turgeon B."/>
            <person name="Goodwin S."/>
            <person name="Spatafora J."/>
            <person name="Crous P."/>
            <person name="Grigoriev I."/>
        </authorList>
    </citation>
    <scope>NUCLEOTIDE SEQUENCE</scope>
    <source>
        <strain evidence="1">CBS 109.77</strain>
    </source>
</reference>